<reference evidence="1 2" key="1">
    <citation type="submission" date="2023-09" db="EMBL/GenBank/DDBJ databases">
        <authorList>
            <person name="Wang M."/>
        </authorList>
    </citation>
    <scope>NUCLEOTIDE SEQUENCE [LARGE SCALE GENOMIC DNA]</scope>
    <source>
        <strain evidence="1">GT-2023</strain>
        <tissue evidence="1">Liver</tissue>
    </source>
</reference>
<protein>
    <submittedName>
        <fullName evidence="1">Uncharacterized protein</fullName>
    </submittedName>
</protein>
<name>A0ABR3LQ55_9TELE</name>
<comment type="caution">
    <text evidence="1">The sequence shown here is derived from an EMBL/GenBank/DDBJ whole genome shotgun (WGS) entry which is preliminary data.</text>
</comment>
<evidence type="ECO:0000313" key="2">
    <source>
        <dbReference type="Proteomes" id="UP001558613"/>
    </source>
</evidence>
<proteinExistence type="predicted"/>
<organism evidence="1 2">
    <name type="scientific">Cirrhinus molitorella</name>
    <name type="common">mud carp</name>
    <dbReference type="NCBI Taxonomy" id="172907"/>
    <lineage>
        <taxon>Eukaryota</taxon>
        <taxon>Metazoa</taxon>
        <taxon>Chordata</taxon>
        <taxon>Craniata</taxon>
        <taxon>Vertebrata</taxon>
        <taxon>Euteleostomi</taxon>
        <taxon>Actinopterygii</taxon>
        <taxon>Neopterygii</taxon>
        <taxon>Teleostei</taxon>
        <taxon>Ostariophysi</taxon>
        <taxon>Cypriniformes</taxon>
        <taxon>Cyprinidae</taxon>
        <taxon>Labeoninae</taxon>
        <taxon>Labeonini</taxon>
        <taxon>Cirrhinus</taxon>
    </lineage>
</organism>
<accession>A0ABR3LQ55</accession>
<dbReference type="EMBL" id="JAYMGO010000020">
    <property type="protein sequence ID" value="KAL1253799.1"/>
    <property type="molecule type" value="Genomic_DNA"/>
</dbReference>
<sequence>MRGRAALARFCTFVGCPFILTRRPAASQIPSILSLPLSLTLSLNPFCSPLNAETPLQRRACAHRTG</sequence>
<keyword evidence="2" id="KW-1185">Reference proteome</keyword>
<dbReference type="Proteomes" id="UP001558613">
    <property type="component" value="Unassembled WGS sequence"/>
</dbReference>
<gene>
    <name evidence="1" type="ORF">QQF64_016028</name>
</gene>
<evidence type="ECO:0000313" key="1">
    <source>
        <dbReference type="EMBL" id="KAL1253799.1"/>
    </source>
</evidence>